<evidence type="ECO:0000313" key="2">
    <source>
        <dbReference type="EMBL" id="CUN52733.1"/>
    </source>
</evidence>
<keyword evidence="1" id="KW-0472">Membrane</keyword>
<evidence type="ECO:0000313" key="3">
    <source>
        <dbReference type="Proteomes" id="UP000095395"/>
    </source>
</evidence>
<sequence length="444" mass="49447">MREVKYNRHDRCFDVKDMVRAIRTNWLIIVICGLVCAAFLIVGMQRSEYKSAVAAAQESVGTDVPAIYNGLTDGEKSTIQLARSQEEQLNAQNDYISNSVFMNIDPYKEGNTTLYYNITYLTTVDETIIGRYIDYAGSNAFYEAVVQKMSTEMEVQYVKELITCTQNTVDMNRYYTEFYIKVIADSQELCEDIANAVDSVMQTYISENQGEMAGYTIDAVNSGYSEMVDTELYNKQYVSTSNYYNLQSMYNATIATFTDNMKLVYAATDEELAGTAQGDTTSPEVYAPYRVKYAVLGALIGIFLAVLGIILAYLLSNKVKTEADLESIYNLNVFGTGTELPLVAANMNNVCTKRGINSVVLCGTISESNKSIMNKLIDEMQKKGIELTIAGDIGKDVEAREMLASCEHVVFVSQNKKTTYPEVESWLKLCRDLGISVLGAVALN</sequence>
<gene>
    <name evidence="2" type="ORF">ERS852392_00641</name>
</gene>
<dbReference type="AlphaFoldDB" id="A0A173XM87"/>
<dbReference type="EMBL" id="CYYR01000003">
    <property type="protein sequence ID" value="CUN52733.1"/>
    <property type="molecule type" value="Genomic_DNA"/>
</dbReference>
<name>A0A173XM87_9FIRM</name>
<proteinExistence type="predicted"/>
<accession>A0A173XM87</accession>
<keyword evidence="1" id="KW-0812">Transmembrane</keyword>
<reference evidence="2 3" key="1">
    <citation type="submission" date="2015-09" db="EMBL/GenBank/DDBJ databases">
        <authorList>
            <consortium name="Pathogen Informatics"/>
        </authorList>
    </citation>
    <scope>NUCLEOTIDE SEQUENCE [LARGE SCALE GENOMIC DNA]</scope>
    <source>
        <strain evidence="2 3">2789STDY5608835</strain>
    </source>
</reference>
<evidence type="ECO:0000256" key="1">
    <source>
        <dbReference type="SAM" id="Phobius"/>
    </source>
</evidence>
<feature type="transmembrane region" description="Helical" evidence="1">
    <location>
        <begin position="26"/>
        <end position="44"/>
    </location>
</feature>
<dbReference type="Proteomes" id="UP000095395">
    <property type="component" value="Unassembled WGS sequence"/>
</dbReference>
<keyword evidence="1" id="KW-1133">Transmembrane helix</keyword>
<dbReference type="RefSeq" id="WP_055301346.1">
    <property type="nucleotide sequence ID" value="NZ_CYYR01000003.1"/>
</dbReference>
<organism evidence="2 3">
    <name type="scientific">Roseburia inulinivorans</name>
    <dbReference type="NCBI Taxonomy" id="360807"/>
    <lineage>
        <taxon>Bacteria</taxon>
        <taxon>Bacillati</taxon>
        <taxon>Bacillota</taxon>
        <taxon>Clostridia</taxon>
        <taxon>Lachnospirales</taxon>
        <taxon>Lachnospiraceae</taxon>
        <taxon>Roseburia</taxon>
    </lineage>
</organism>
<feature type="transmembrane region" description="Helical" evidence="1">
    <location>
        <begin position="293"/>
        <end position="315"/>
    </location>
</feature>
<protein>
    <submittedName>
        <fullName evidence="2">Capsular polysaccharide biosynthesis protein</fullName>
    </submittedName>
</protein>